<dbReference type="Pfam" id="PF00528">
    <property type="entry name" value="BPD_transp_1"/>
    <property type="match status" value="1"/>
</dbReference>
<feature type="domain" description="ABC transmembrane type-1" evidence="9">
    <location>
        <begin position="21"/>
        <end position="216"/>
    </location>
</feature>
<dbReference type="InterPro" id="IPR043429">
    <property type="entry name" value="ArtM/GltK/GlnP/TcyL/YhdX-like"/>
</dbReference>
<sequence>MLELFAPYSVSEVLVFLLKGLGMTLFIATISIILSFLFGSVLGIARYLGKGMGARLAAIYIDSVRNIPLLLFILSFRLLLPSVILGIRIPDKAVFSGIVAMTVFTSAMVAEILRGGLNGIPQGQWEAAASQGFSRYKTLRYIIFPQALRKILVPMLGQFVTCLKDTSFLQVVGISELMMNTTIIMGKFKFSYQVIVLYALTALIYYVANIAVLTIAKRIRF</sequence>
<evidence type="ECO:0000256" key="2">
    <source>
        <dbReference type="ARBA" id="ARBA00010072"/>
    </source>
</evidence>
<keyword evidence="5 8" id="KW-0812">Transmembrane</keyword>
<evidence type="ECO:0000256" key="6">
    <source>
        <dbReference type="ARBA" id="ARBA00022989"/>
    </source>
</evidence>
<comment type="subcellular location">
    <subcellularLocation>
        <location evidence="1">Cell inner membrane</location>
        <topology evidence="1">Multi-pass membrane protein</topology>
    </subcellularLocation>
    <subcellularLocation>
        <location evidence="8">Cell membrane</location>
        <topology evidence="8">Multi-pass membrane protein</topology>
    </subcellularLocation>
</comment>
<feature type="transmembrane region" description="Helical" evidence="8">
    <location>
        <begin position="69"/>
        <end position="87"/>
    </location>
</feature>
<evidence type="ECO:0000313" key="11">
    <source>
        <dbReference type="Proteomes" id="UP000829708"/>
    </source>
</evidence>
<evidence type="ECO:0000256" key="4">
    <source>
        <dbReference type="ARBA" id="ARBA00022475"/>
    </source>
</evidence>
<organism evidence="10 11">
    <name type="scientific">Sphaerochaeta associata</name>
    <dbReference type="NCBI Taxonomy" id="1129264"/>
    <lineage>
        <taxon>Bacteria</taxon>
        <taxon>Pseudomonadati</taxon>
        <taxon>Spirochaetota</taxon>
        <taxon>Spirochaetia</taxon>
        <taxon>Spirochaetales</taxon>
        <taxon>Sphaerochaetaceae</taxon>
        <taxon>Sphaerochaeta</taxon>
    </lineage>
</organism>
<evidence type="ECO:0000256" key="3">
    <source>
        <dbReference type="ARBA" id="ARBA00022448"/>
    </source>
</evidence>
<accession>A0ABY4DC48</accession>
<feature type="transmembrane region" description="Helical" evidence="8">
    <location>
        <begin position="93"/>
        <end position="113"/>
    </location>
</feature>
<dbReference type="Proteomes" id="UP000829708">
    <property type="component" value="Chromosome"/>
</dbReference>
<dbReference type="PANTHER" id="PTHR30614">
    <property type="entry name" value="MEMBRANE COMPONENT OF AMINO ACID ABC TRANSPORTER"/>
    <property type="match status" value="1"/>
</dbReference>
<evidence type="ECO:0000256" key="5">
    <source>
        <dbReference type="ARBA" id="ARBA00022692"/>
    </source>
</evidence>
<dbReference type="SUPFAM" id="SSF161098">
    <property type="entry name" value="MetI-like"/>
    <property type="match status" value="1"/>
</dbReference>
<comment type="similarity">
    <text evidence="2">Belongs to the binding-protein-dependent transport system permease family. HisMQ subfamily.</text>
</comment>
<name>A0ABY4DC48_9SPIR</name>
<dbReference type="PANTHER" id="PTHR30614:SF41">
    <property type="entry name" value="INNER MEMBRANE AMINO-ACID ABC TRANSPORTER PERMEASE PROTEIN YHDY"/>
    <property type="match status" value="1"/>
</dbReference>
<keyword evidence="6 8" id="KW-1133">Transmembrane helix</keyword>
<proteinExistence type="inferred from homology"/>
<dbReference type="CDD" id="cd06261">
    <property type="entry name" value="TM_PBP2"/>
    <property type="match status" value="1"/>
</dbReference>
<keyword evidence="7 8" id="KW-0472">Membrane</keyword>
<evidence type="ECO:0000256" key="8">
    <source>
        <dbReference type="RuleBase" id="RU363032"/>
    </source>
</evidence>
<dbReference type="EMBL" id="CP094929">
    <property type="protein sequence ID" value="UOM51842.1"/>
    <property type="molecule type" value="Genomic_DNA"/>
</dbReference>
<feature type="transmembrane region" description="Helical" evidence="8">
    <location>
        <begin position="195"/>
        <end position="216"/>
    </location>
</feature>
<dbReference type="InterPro" id="IPR000515">
    <property type="entry name" value="MetI-like"/>
</dbReference>
<dbReference type="NCBIfam" id="TIGR01726">
    <property type="entry name" value="HEQRo_perm_3TM"/>
    <property type="match status" value="1"/>
</dbReference>
<keyword evidence="11" id="KW-1185">Reference proteome</keyword>
<evidence type="ECO:0000313" key="10">
    <source>
        <dbReference type="EMBL" id="UOM51842.1"/>
    </source>
</evidence>
<evidence type="ECO:0000256" key="1">
    <source>
        <dbReference type="ARBA" id="ARBA00004429"/>
    </source>
</evidence>
<evidence type="ECO:0000256" key="7">
    <source>
        <dbReference type="ARBA" id="ARBA00023136"/>
    </source>
</evidence>
<dbReference type="PROSITE" id="PS50928">
    <property type="entry name" value="ABC_TM1"/>
    <property type="match status" value="1"/>
</dbReference>
<reference evidence="11" key="1">
    <citation type="journal article" date="2024" name="J Bioinform Genom">
        <title>Complete genome sequence of the type strain bacterium Sphaerochaeta associata GLS2t (VKM B-2742)t.</title>
        <authorList>
            <person name="Troshina O.Y."/>
            <person name="Tepeeva A.N."/>
            <person name="Arzamasceva V.O."/>
            <person name="Whitman W.B."/>
            <person name="Varghese N."/>
            <person name="Shapiro N."/>
            <person name="Woyke T."/>
            <person name="Kripides N.C."/>
            <person name="Vasilenko O.V."/>
        </authorList>
    </citation>
    <scope>NUCLEOTIDE SEQUENCE [LARGE SCALE GENOMIC DNA]</scope>
    <source>
        <strain evidence="11">GLS2T</strain>
    </source>
</reference>
<feature type="transmembrane region" description="Helical" evidence="8">
    <location>
        <begin position="20"/>
        <end position="48"/>
    </location>
</feature>
<dbReference type="InterPro" id="IPR035906">
    <property type="entry name" value="MetI-like_sf"/>
</dbReference>
<keyword evidence="3 8" id="KW-0813">Transport</keyword>
<dbReference type="Gene3D" id="1.10.3720.10">
    <property type="entry name" value="MetI-like"/>
    <property type="match status" value="1"/>
</dbReference>
<dbReference type="InterPro" id="IPR010065">
    <property type="entry name" value="AA_ABC_transptr_permease_3TM"/>
</dbReference>
<evidence type="ECO:0000259" key="9">
    <source>
        <dbReference type="PROSITE" id="PS50928"/>
    </source>
</evidence>
<dbReference type="RefSeq" id="WP_244773611.1">
    <property type="nucleotide sequence ID" value="NZ_CP094929.1"/>
</dbReference>
<protein>
    <submittedName>
        <fullName evidence="10">Amino acid ABC transporter permease</fullName>
    </submittedName>
</protein>
<keyword evidence="4" id="KW-1003">Cell membrane</keyword>
<gene>
    <name evidence="10" type="ORF">MUG09_03500</name>
</gene>